<keyword evidence="1" id="KW-0808">Transferase</keyword>
<dbReference type="InterPro" id="IPR036034">
    <property type="entry name" value="PDZ_sf"/>
</dbReference>
<proteinExistence type="predicted"/>
<name>A0ABQ8ME96_LABRO</name>
<sequence length="141" mass="16133">MEHWSARVRECAVWLDSSGRLPLEVSGGAEKGHFIWICPVRPGADRDILLEVEGLSVSGLPLYDVLNVLKNCEDPVRIKTVKAGALMKDRRDHDVAFSYWLPGGRLKKDLRYFLSQRFQKSSEDQRLQESIRNNLYRHGAP</sequence>
<protein>
    <submittedName>
        <fullName evidence="1">Membrane-associated guanylate kinase, WW and PDZ domain-containing protein 1</fullName>
    </submittedName>
</protein>
<dbReference type="PANTHER" id="PTHR10316:SF77">
    <property type="entry name" value="MEMBRANE-ASSOCIATED GUANYLATE KINASE, WW AND PDZ DOMAIN-CONTAINING PROTEIN 1 ISOFORM X1"/>
    <property type="match status" value="1"/>
</dbReference>
<reference evidence="1 2" key="1">
    <citation type="submission" date="2022-01" db="EMBL/GenBank/DDBJ databases">
        <title>A high-quality chromosome-level genome assembly of rohu carp, Labeo rohita.</title>
        <authorList>
            <person name="Arick M.A. II"/>
            <person name="Hsu C.-Y."/>
            <person name="Magbanua Z."/>
            <person name="Pechanova O."/>
            <person name="Grover C."/>
            <person name="Miller E."/>
            <person name="Thrash A."/>
            <person name="Ezzel L."/>
            <person name="Alam S."/>
            <person name="Benzie J."/>
            <person name="Hamilton M."/>
            <person name="Karsi A."/>
            <person name="Lawrence M.L."/>
            <person name="Peterson D.G."/>
        </authorList>
    </citation>
    <scope>NUCLEOTIDE SEQUENCE [LARGE SCALE GENOMIC DNA]</scope>
    <source>
        <strain evidence="2">BAU-BD-2019</strain>
        <tissue evidence="1">Blood</tissue>
    </source>
</reference>
<dbReference type="Gene3D" id="2.30.42.10">
    <property type="match status" value="1"/>
</dbReference>
<dbReference type="EMBL" id="JACTAM010000008">
    <property type="protein sequence ID" value="KAI2661224.1"/>
    <property type="molecule type" value="Genomic_DNA"/>
</dbReference>
<keyword evidence="2" id="KW-1185">Reference proteome</keyword>
<organism evidence="1 2">
    <name type="scientific">Labeo rohita</name>
    <name type="common">Indian major carp</name>
    <name type="synonym">Cyprinus rohita</name>
    <dbReference type="NCBI Taxonomy" id="84645"/>
    <lineage>
        <taxon>Eukaryota</taxon>
        <taxon>Metazoa</taxon>
        <taxon>Chordata</taxon>
        <taxon>Craniata</taxon>
        <taxon>Vertebrata</taxon>
        <taxon>Euteleostomi</taxon>
        <taxon>Actinopterygii</taxon>
        <taxon>Neopterygii</taxon>
        <taxon>Teleostei</taxon>
        <taxon>Ostariophysi</taxon>
        <taxon>Cypriniformes</taxon>
        <taxon>Cyprinidae</taxon>
        <taxon>Labeoninae</taxon>
        <taxon>Labeonini</taxon>
        <taxon>Labeo</taxon>
    </lineage>
</organism>
<gene>
    <name evidence="1" type="ORF">H4Q32_006770</name>
</gene>
<keyword evidence="1" id="KW-0418">Kinase</keyword>
<accession>A0ABQ8ME96</accession>
<dbReference type="GO" id="GO:0016301">
    <property type="term" value="F:kinase activity"/>
    <property type="evidence" value="ECO:0007669"/>
    <property type="project" value="UniProtKB-KW"/>
</dbReference>
<dbReference type="SUPFAM" id="SSF50156">
    <property type="entry name" value="PDZ domain-like"/>
    <property type="match status" value="1"/>
</dbReference>
<comment type="caution">
    <text evidence="1">The sequence shown here is derived from an EMBL/GenBank/DDBJ whole genome shotgun (WGS) entry which is preliminary data.</text>
</comment>
<dbReference type="PANTHER" id="PTHR10316">
    <property type="entry name" value="MEMBRANE ASSOCIATED GUANYLATE KINASE-RELATED"/>
    <property type="match status" value="1"/>
</dbReference>
<evidence type="ECO:0000313" key="1">
    <source>
        <dbReference type="EMBL" id="KAI2661224.1"/>
    </source>
</evidence>
<evidence type="ECO:0000313" key="2">
    <source>
        <dbReference type="Proteomes" id="UP000830375"/>
    </source>
</evidence>
<dbReference type="Proteomes" id="UP000830375">
    <property type="component" value="Unassembled WGS sequence"/>
</dbReference>